<evidence type="ECO:0000256" key="9">
    <source>
        <dbReference type="ARBA" id="ARBA00023002"/>
    </source>
</evidence>
<dbReference type="Gene3D" id="1.10.630.10">
    <property type="entry name" value="Cytochrome P450"/>
    <property type="match status" value="1"/>
</dbReference>
<evidence type="ECO:0000256" key="8">
    <source>
        <dbReference type="ARBA" id="ARBA00022989"/>
    </source>
</evidence>
<evidence type="ECO:0000313" key="14">
    <source>
        <dbReference type="Proteomes" id="UP001498398"/>
    </source>
</evidence>
<evidence type="ECO:0000313" key="13">
    <source>
        <dbReference type="EMBL" id="KAK7464225.1"/>
    </source>
</evidence>
<comment type="caution">
    <text evidence="13">The sequence shown here is derived from an EMBL/GenBank/DDBJ whole genome shotgun (WGS) entry which is preliminary data.</text>
</comment>
<evidence type="ECO:0000256" key="1">
    <source>
        <dbReference type="ARBA" id="ARBA00001971"/>
    </source>
</evidence>
<dbReference type="EMBL" id="JBANRG010000008">
    <property type="protein sequence ID" value="KAK7464225.1"/>
    <property type="molecule type" value="Genomic_DNA"/>
</dbReference>
<accession>A0ABR1JQH3</accession>
<name>A0ABR1JQH3_9AGAR</name>
<evidence type="ECO:0000256" key="2">
    <source>
        <dbReference type="ARBA" id="ARBA00004370"/>
    </source>
</evidence>
<dbReference type="SUPFAM" id="SSF48264">
    <property type="entry name" value="Cytochrome P450"/>
    <property type="match status" value="1"/>
</dbReference>
<keyword evidence="6" id="KW-0812">Transmembrane</keyword>
<evidence type="ECO:0008006" key="15">
    <source>
        <dbReference type="Google" id="ProtNLM"/>
    </source>
</evidence>
<evidence type="ECO:0000256" key="6">
    <source>
        <dbReference type="ARBA" id="ARBA00022692"/>
    </source>
</evidence>
<comment type="subcellular location">
    <subcellularLocation>
        <location evidence="2">Membrane</location>
    </subcellularLocation>
</comment>
<keyword evidence="9" id="KW-0560">Oxidoreductase</keyword>
<reference evidence="13 14" key="1">
    <citation type="submission" date="2024-01" db="EMBL/GenBank/DDBJ databases">
        <title>A draft genome for the cacao thread blight pathogen Marasmiellus scandens.</title>
        <authorList>
            <person name="Baruah I.K."/>
            <person name="Leung J."/>
            <person name="Bukari Y."/>
            <person name="Amoako-Attah I."/>
            <person name="Meinhardt L.W."/>
            <person name="Bailey B.A."/>
            <person name="Cohen S.P."/>
        </authorList>
    </citation>
    <scope>NUCLEOTIDE SEQUENCE [LARGE SCALE GENOMIC DNA]</scope>
    <source>
        <strain evidence="13 14">GH-19</strain>
    </source>
</reference>
<evidence type="ECO:0000256" key="3">
    <source>
        <dbReference type="ARBA" id="ARBA00004721"/>
    </source>
</evidence>
<dbReference type="InterPro" id="IPR036396">
    <property type="entry name" value="Cyt_P450_sf"/>
</dbReference>
<comment type="cofactor">
    <cofactor evidence="1">
        <name>heme</name>
        <dbReference type="ChEBI" id="CHEBI:30413"/>
    </cofactor>
</comment>
<keyword evidence="7" id="KW-0479">Metal-binding</keyword>
<dbReference type="PANTHER" id="PTHR24305">
    <property type="entry name" value="CYTOCHROME P450"/>
    <property type="match status" value="1"/>
</dbReference>
<dbReference type="PRINTS" id="PR00463">
    <property type="entry name" value="EP450I"/>
</dbReference>
<dbReference type="Pfam" id="PF00067">
    <property type="entry name" value="p450"/>
    <property type="match status" value="1"/>
</dbReference>
<keyword evidence="14" id="KW-1185">Reference proteome</keyword>
<proteinExistence type="inferred from homology"/>
<evidence type="ECO:0000256" key="12">
    <source>
        <dbReference type="ARBA" id="ARBA00023136"/>
    </source>
</evidence>
<organism evidence="13 14">
    <name type="scientific">Marasmiellus scandens</name>
    <dbReference type="NCBI Taxonomy" id="2682957"/>
    <lineage>
        <taxon>Eukaryota</taxon>
        <taxon>Fungi</taxon>
        <taxon>Dikarya</taxon>
        <taxon>Basidiomycota</taxon>
        <taxon>Agaricomycotina</taxon>
        <taxon>Agaricomycetes</taxon>
        <taxon>Agaricomycetidae</taxon>
        <taxon>Agaricales</taxon>
        <taxon>Marasmiineae</taxon>
        <taxon>Omphalotaceae</taxon>
        <taxon>Marasmiellus</taxon>
    </lineage>
</organism>
<comment type="pathway">
    <text evidence="3">Secondary metabolite biosynthesis; terpenoid biosynthesis.</text>
</comment>
<dbReference type="PRINTS" id="PR00385">
    <property type="entry name" value="P450"/>
</dbReference>
<keyword evidence="8" id="KW-1133">Transmembrane helix</keyword>
<evidence type="ECO:0000256" key="5">
    <source>
        <dbReference type="ARBA" id="ARBA00022617"/>
    </source>
</evidence>
<evidence type="ECO:0000256" key="10">
    <source>
        <dbReference type="ARBA" id="ARBA00023004"/>
    </source>
</evidence>
<keyword evidence="11" id="KW-0503">Monooxygenase</keyword>
<keyword evidence="10" id="KW-0408">Iron</keyword>
<gene>
    <name evidence="13" type="ORF">VKT23_006391</name>
</gene>
<dbReference type="InterPro" id="IPR001128">
    <property type="entry name" value="Cyt_P450"/>
</dbReference>
<dbReference type="PANTHER" id="PTHR24305:SF166">
    <property type="entry name" value="CYTOCHROME P450 12A4, MITOCHONDRIAL-RELATED"/>
    <property type="match status" value="1"/>
</dbReference>
<evidence type="ECO:0000256" key="7">
    <source>
        <dbReference type="ARBA" id="ARBA00022723"/>
    </source>
</evidence>
<dbReference type="InterPro" id="IPR050121">
    <property type="entry name" value="Cytochrome_P450_monoxygenase"/>
</dbReference>
<comment type="similarity">
    <text evidence="4">Belongs to the cytochrome P450 family.</text>
</comment>
<evidence type="ECO:0000256" key="4">
    <source>
        <dbReference type="ARBA" id="ARBA00010617"/>
    </source>
</evidence>
<dbReference type="InterPro" id="IPR002401">
    <property type="entry name" value="Cyt_P450_E_grp-I"/>
</dbReference>
<keyword evidence="12" id="KW-0472">Membrane</keyword>
<keyword evidence="5" id="KW-0349">Heme</keyword>
<dbReference type="Proteomes" id="UP001498398">
    <property type="component" value="Unassembled WGS sequence"/>
</dbReference>
<protein>
    <recommendedName>
        <fullName evidence="15">Cytochrome P450</fullName>
    </recommendedName>
</protein>
<sequence length="332" mass="37220">MSDVMHNTAQKILDEKREILLQERNDSQSGQGENGKAKDIISVLLRANEQAKETSEKLTDAELTGQMTVLIFGAQDTTSSLLSRMLYLLSVNQAVQDKVREEIRAAIAIHQASDAGSFSTRLSYDEVIALPWLDAVIRETLRLFPPVPFVRRTAIKETTLSYSTSSSFQTQRVRVPKGTTLFVGIANANRIASRSVWGSDADEWKPQRWLEDHDDQGEYGDDSESSTRRMKLPGIYHGMLSFLGGGRSCIGYKFAQVEMKILLATLLSKFRFVPAANQNGLREEIVWNLSQIISPSVRHRKVYKKRGFEGAMETVIEEIEEKGLPLGVEVLP</sequence>
<evidence type="ECO:0000256" key="11">
    <source>
        <dbReference type="ARBA" id="ARBA00023033"/>
    </source>
</evidence>